<dbReference type="OrthoDB" id="9775250at2"/>
<sequence length="212" mass="22713">MTAKPSLRCEGLCVSYGRKHVFRGLDLSLGAGIHALRGPNGIGKSTALRVLAGAQAWDAGQVWIDGIDLAQSPRQARQRLSYVADEAVAYPFMTGRDLLDFCAWAKRSTIDESVEAAIRDFGLQSHLATRFDAISLGTARKMAICAGLIGKPAVLLLDEPSNGLDRASVDHLAALLRERAGDTVILMSSHDDDFLQATGAASLFMEDLMAQA</sequence>
<evidence type="ECO:0000256" key="3">
    <source>
        <dbReference type="ARBA" id="ARBA00022840"/>
    </source>
</evidence>
<dbReference type="AlphaFoldDB" id="A0A0D6MLV1"/>
<name>A0A0D6MLV1_9PROT</name>
<protein>
    <submittedName>
        <fullName evidence="5">ABC transporter-like protein</fullName>
    </submittedName>
</protein>
<dbReference type="Proteomes" id="UP000032679">
    <property type="component" value="Unassembled WGS sequence"/>
</dbReference>
<evidence type="ECO:0000313" key="5">
    <source>
        <dbReference type="EMBL" id="GAN54662.1"/>
    </source>
</evidence>
<keyword evidence="2" id="KW-0547">Nucleotide-binding</keyword>
<dbReference type="InterPro" id="IPR003439">
    <property type="entry name" value="ABC_transporter-like_ATP-bd"/>
</dbReference>
<proteinExistence type="predicted"/>
<evidence type="ECO:0000256" key="2">
    <source>
        <dbReference type="ARBA" id="ARBA00022741"/>
    </source>
</evidence>
<evidence type="ECO:0000259" key="4">
    <source>
        <dbReference type="PROSITE" id="PS50893"/>
    </source>
</evidence>
<dbReference type="InterPro" id="IPR051782">
    <property type="entry name" value="ABC_Transporter_VariousFunc"/>
</dbReference>
<accession>A0A0D6MLV1</accession>
<dbReference type="Gene3D" id="3.40.50.300">
    <property type="entry name" value="P-loop containing nucleotide triphosphate hydrolases"/>
    <property type="match status" value="1"/>
</dbReference>
<dbReference type="PANTHER" id="PTHR42939:SF1">
    <property type="entry name" value="ABC TRANSPORTER ATP-BINDING PROTEIN ALBC-RELATED"/>
    <property type="match status" value="1"/>
</dbReference>
<dbReference type="GO" id="GO:0016887">
    <property type="term" value="F:ATP hydrolysis activity"/>
    <property type="evidence" value="ECO:0007669"/>
    <property type="project" value="InterPro"/>
</dbReference>
<keyword evidence="3" id="KW-0067">ATP-binding</keyword>
<comment type="caution">
    <text evidence="5">The sequence shown here is derived from an EMBL/GenBank/DDBJ whole genome shotgun (WGS) entry which is preliminary data.</text>
</comment>
<organism evidence="5 6">
    <name type="scientific">Tanticharoenia sakaeratensis NBRC 103193</name>
    <dbReference type="NCBI Taxonomy" id="1231623"/>
    <lineage>
        <taxon>Bacteria</taxon>
        <taxon>Pseudomonadati</taxon>
        <taxon>Pseudomonadota</taxon>
        <taxon>Alphaproteobacteria</taxon>
        <taxon>Acetobacterales</taxon>
        <taxon>Acetobacteraceae</taxon>
        <taxon>Tanticharoenia</taxon>
    </lineage>
</organism>
<keyword evidence="6" id="KW-1185">Reference proteome</keyword>
<feature type="domain" description="ABC transporter" evidence="4">
    <location>
        <begin position="7"/>
        <end position="212"/>
    </location>
</feature>
<dbReference type="EMBL" id="BALE01000028">
    <property type="protein sequence ID" value="GAN54662.1"/>
    <property type="molecule type" value="Genomic_DNA"/>
</dbReference>
<dbReference type="GO" id="GO:0005524">
    <property type="term" value="F:ATP binding"/>
    <property type="evidence" value="ECO:0007669"/>
    <property type="project" value="UniProtKB-KW"/>
</dbReference>
<reference evidence="5 6" key="1">
    <citation type="submission" date="2012-10" db="EMBL/GenBank/DDBJ databases">
        <title>Genome sequencing of Tanticharoenia sakaeratensis NBRC 103193.</title>
        <authorList>
            <person name="Azuma Y."/>
            <person name="Hadano H."/>
            <person name="Hirakawa H."/>
            <person name="Matsushita K."/>
        </authorList>
    </citation>
    <scope>NUCLEOTIDE SEQUENCE [LARGE SCALE GENOMIC DNA]</scope>
    <source>
        <strain evidence="5 6">NBRC 103193</strain>
    </source>
</reference>
<evidence type="ECO:0000313" key="6">
    <source>
        <dbReference type="Proteomes" id="UP000032679"/>
    </source>
</evidence>
<gene>
    <name evidence="5" type="ORF">Tasa_028_029</name>
</gene>
<dbReference type="InterPro" id="IPR027417">
    <property type="entry name" value="P-loop_NTPase"/>
</dbReference>
<evidence type="ECO:0000256" key="1">
    <source>
        <dbReference type="ARBA" id="ARBA00022448"/>
    </source>
</evidence>
<dbReference type="Pfam" id="PF00005">
    <property type="entry name" value="ABC_tran"/>
    <property type="match status" value="1"/>
</dbReference>
<dbReference type="PANTHER" id="PTHR42939">
    <property type="entry name" value="ABC TRANSPORTER ATP-BINDING PROTEIN ALBC-RELATED"/>
    <property type="match status" value="1"/>
</dbReference>
<dbReference type="PROSITE" id="PS50893">
    <property type="entry name" value="ABC_TRANSPORTER_2"/>
    <property type="match status" value="1"/>
</dbReference>
<keyword evidence="1" id="KW-0813">Transport</keyword>
<dbReference type="SUPFAM" id="SSF52540">
    <property type="entry name" value="P-loop containing nucleoside triphosphate hydrolases"/>
    <property type="match status" value="1"/>
</dbReference>
<dbReference type="STRING" id="1231623.Tasa_028_029"/>